<dbReference type="GO" id="GO:0031053">
    <property type="term" value="P:primary miRNA processing"/>
    <property type="evidence" value="ECO:0007669"/>
    <property type="project" value="TreeGrafter"/>
</dbReference>
<dbReference type="SUPFAM" id="SSF69065">
    <property type="entry name" value="RNase III domain-like"/>
    <property type="match status" value="2"/>
</dbReference>
<evidence type="ECO:0000256" key="5">
    <source>
        <dbReference type="ARBA" id="ARBA00010183"/>
    </source>
</evidence>
<dbReference type="Pfam" id="PF26050">
    <property type="entry name" value="Helical_CED_Drosha"/>
    <property type="match status" value="1"/>
</dbReference>
<dbReference type="GO" id="GO:0070877">
    <property type="term" value="C:microprocessor complex"/>
    <property type="evidence" value="ECO:0007669"/>
    <property type="project" value="TreeGrafter"/>
</dbReference>
<dbReference type="SUPFAM" id="SSF54768">
    <property type="entry name" value="dsRNA-binding domain-like"/>
    <property type="match status" value="1"/>
</dbReference>
<evidence type="ECO:0000256" key="26">
    <source>
        <dbReference type="PROSITE-ProRule" id="PRU00266"/>
    </source>
</evidence>
<dbReference type="InterPro" id="IPR000999">
    <property type="entry name" value="RNase_III_dom"/>
</dbReference>
<keyword evidence="11" id="KW-0540">Nuclease</keyword>
<evidence type="ECO:0000256" key="17">
    <source>
        <dbReference type="ARBA" id="ARBA00022842"/>
    </source>
</evidence>
<evidence type="ECO:0000256" key="6">
    <source>
        <dbReference type="ARBA" id="ARBA00012177"/>
    </source>
</evidence>
<evidence type="ECO:0000256" key="2">
    <source>
        <dbReference type="ARBA" id="ARBA00001936"/>
    </source>
</evidence>
<dbReference type="InterPro" id="IPR011907">
    <property type="entry name" value="RNase_III"/>
</dbReference>
<dbReference type="FunFam" id="1.10.1520.10:FF:000002">
    <property type="entry name" value="Drosha ribonuclease III"/>
    <property type="match status" value="1"/>
</dbReference>
<dbReference type="GO" id="GO:0046872">
    <property type="term" value="F:metal ion binding"/>
    <property type="evidence" value="ECO:0007669"/>
    <property type="project" value="UniProtKB-KW"/>
</dbReference>
<keyword evidence="8" id="KW-0217">Developmental protein</keyword>
<keyword evidence="17" id="KW-0460">Magnesium</keyword>
<name>A0A8S1HUD2_9PELO</name>
<feature type="compositionally biased region" description="Basic and acidic residues" evidence="27">
    <location>
        <begin position="92"/>
        <end position="104"/>
    </location>
</feature>
<dbReference type="Pfam" id="PF00035">
    <property type="entry name" value="dsrm"/>
    <property type="match status" value="1"/>
</dbReference>
<keyword evidence="12" id="KW-0479">Metal-binding</keyword>
<gene>
    <name evidence="30" type="ORF">CAUJ_LOCUS14814</name>
</gene>
<evidence type="ECO:0000256" key="16">
    <source>
        <dbReference type="ARBA" id="ARBA00022801"/>
    </source>
</evidence>
<keyword evidence="20" id="KW-0464">Manganese</keyword>
<keyword evidence="10" id="KW-0698">rRNA processing</keyword>
<evidence type="ECO:0000256" key="9">
    <source>
        <dbReference type="ARBA" id="ARBA00022517"/>
    </source>
</evidence>
<feature type="domain" description="RNase III" evidence="29">
    <location>
        <begin position="830"/>
        <end position="956"/>
    </location>
</feature>
<dbReference type="FunFam" id="3.30.160.20:FF:000012">
    <property type="entry name" value="Drosha ribonuclease III"/>
    <property type="match status" value="1"/>
</dbReference>
<evidence type="ECO:0000256" key="27">
    <source>
        <dbReference type="SAM" id="MobiDB-lite"/>
    </source>
</evidence>
<keyword evidence="31" id="KW-1185">Reference proteome</keyword>
<dbReference type="InterPro" id="IPR044442">
    <property type="entry name" value="RNAse_III_DSRM__animal"/>
</dbReference>
<dbReference type="InterPro" id="IPR014720">
    <property type="entry name" value="dsRBD_dom"/>
</dbReference>
<dbReference type="PROSITE" id="PS50142">
    <property type="entry name" value="RNASE_3_2"/>
    <property type="match status" value="2"/>
</dbReference>
<comment type="catalytic activity">
    <reaction evidence="1">
        <text>Endonucleolytic cleavage to 5'-phosphomonoester.</text>
        <dbReference type="EC" id="3.1.26.3"/>
    </reaction>
</comment>
<evidence type="ECO:0000256" key="22">
    <source>
        <dbReference type="ARBA" id="ARBA00032486"/>
    </source>
</evidence>
<keyword evidence="18 26" id="KW-0694">RNA-binding</keyword>
<feature type="region of interest" description="Disordered" evidence="27">
    <location>
        <begin position="168"/>
        <end position="222"/>
    </location>
</feature>
<feature type="compositionally biased region" description="Acidic residues" evidence="27">
    <location>
        <begin position="194"/>
        <end position="210"/>
    </location>
</feature>
<dbReference type="Pfam" id="PF14622">
    <property type="entry name" value="Ribonucleas_3_3"/>
    <property type="match status" value="1"/>
</dbReference>
<evidence type="ECO:0000256" key="14">
    <source>
        <dbReference type="ARBA" id="ARBA00022759"/>
    </source>
</evidence>
<dbReference type="Gene3D" id="3.30.160.20">
    <property type="match status" value="1"/>
</dbReference>
<dbReference type="GO" id="GO:0004525">
    <property type="term" value="F:ribonuclease III activity"/>
    <property type="evidence" value="ECO:0007669"/>
    <property type="project" value="UniProtKB-EC"/>
</dbReference>
<feature type="compositionally biased region" description="Basic residues" evidence="27">
    <location>
        <begin position="1"/>
        <end position="18"/>
    </location>
</feature>
<evidence type="ECO:0000256" key="19">
    <source>
        <dbReference type="ARBA" id="ARBA00023156"/>
    </source>
</evidence>
<comment type="caution">
    <text evidence="30">The sequence shown here is derived from an EMBL/GenBank/DDBJ whole genome shotgun (WGS) entry which is preliminary data.</text>
</comment>
<sequence length="1170" mass="134859">MQNGYRHSHRESKAHHKSMNSPRHDRTPTRDSSFLSSKRSSSRTRDEDSKSKEEVSPRKKAYLKAEKRRLRRQAAKLKKKNNAEENGEEEKDEPKAETDPVITEKHYEVDYLVDDDDTDVEQMKIPKSQRVVCWAKDAEKHLLNKARTTTSRIYGEFYEKVLKPMKEARKTQVNPERPPTPPMHAKCGCGKDSDSEEVSSESEEEEEENGQENPPKNVFDPNMTADQMAALTDKQKAQLYLQREVHRKRNHPNAVHPDICYNEPGMSNDGPLCRCSLSAKSRGMRHGIYPGEERVESCDPNSSNGLRLFHYYLKITPFPSDNQISRTLIMANGEEYRFEGFSILSHKKLPQYFPRMPASRWSTEYEFTVIEEPIPLECFTVGSLDMLYDIIFNEVFELADVHIRAKGVNDGCQLLHFMPRFVFDRDGMVKLLSTRAVMAHILSRFSTFLCDQNSSTRLLNLSDDEFNRAANRLKQNIVVRTDKKPSAIRVDDLVRVPGSGIFIVHNTIKPQVYSSAFNPRLQYLERRHNKMKHLATMNREASFDVEIEKLRQEIAAIRSDGRGNRATQVRVPVEGYRLTGLFPDSIAHVLMSVLAIHHIRYQMSLSTLETHIGFQFKNRALLELSMTHPSFKSNYGTNSDHAKNLLSNCAYRRRYIVEDRRDKKKGIHNLLTIMSNPKYNSTPIAHNERLEYLGDAVVEMVVTNRLFFMLPHHNEGGLATYRSSLVQNRNLASLSKELRLDEWIQFAHGSDLCHEADFRHALANAFEAIMAAVYLDGTLDDCDRIFTMAMFGHDPTLKDIWVDIAEHELKVEMPDGDRQLIKEVASLKNLREFEKMIGIKFKHIRLLAKAFTRRNIPHNNLTKGNNQRLEWLGDTVLQLVVSDYLYRHFPFHHEGHLSLLRMSIVSNKTQSRICDDLGIPKFVIRPSNPSKDSELRVKDKADLVEALIGAIFVDCGMEYCRTFIRICFLPRLDHFIESNRWNDPKSQLQQKCLSLRRCDSKEPDIPEYRTLKVEGPTNTRTYEVAVYFRNKRLAVGAGGNIHAAQMNAAEKALENMKHMFPAFNKPSRKERSERSEKPERLESRKRDPPTPSPLMAPPPSKRYYQMTSTPPLPPPPTPPQLMSLMQTNIPPPQFYMYPPPQMLYPTPLMSIPMPLMPPPPPPPIIPTRRY</sequence>
<keyword evidence="16" id="KW-0378">Hydrolase</keyword>
<feature type="domain" description="DRBM" evidence="28">
    <location>
        <begin position="983"/>
        <end position="1058"/>
    </location>
</feature>
<comment type="cofactor">
    <cofactor evidence="3">
        <name>Mg(2+)</name>
        <dbReference type="ChEBI" id="CHEBI:18420"/>
    </cofactor>
</comment>
<protein>
    <recommendedName>
        <fullName evidence="7">Ribonuclease 3</fullName>
        <ecNumber evidence="6">3.1.26.3</ecNumber>
    </recommendedName>
    <alternativeName>
        <fullName evidence="22">Ribonuclease III</fullName>
    </alternativeName>
    <alternativeName>
        <fullName evidence="24 25">protein Drosha</fullName>
    </alternativeName>
</protein>
<dbReference type="GO" id="GO:0006364">
    <property type="term" value="P:rRNA processing"/>
    <property type="evidence" value="ECO:0007669"/>
    <property type="project" value="UniProtKB-KW"/>
</dbReference>
<dbReference type="Pfam" id="PF00636">
    <property type="entry name" value="Ribonuclease_3"/>
    <property type="match status" value="1"/>
</dbReference>
<dbReference type="Proteomes" id="UP000835052">
    <property type="component" value="Unassembled WGS sequence"/>
</dbReference>
<keyword evidence="9" id="KW-0690">Ribosome biogenesis</keyword>
<comment type="cofactor">
    <cofactor evidence="2">
        <name>Mn(2+)</name>
        <dbReference type="ChEBI" id="CHEBI:29035"/>
    </cofactor>
</comment>
<evidence type="ECO:0000313" key="30">
    <source>
        <dbReference type="EMBL" id="CAD6198909.1"/>
    </source>
</evidence>
<dbReference type="EMBL" id="CAJGYM010000143">
    <property type="protein sequence ID" value="CAD6198909.1"/>
    <property type="molecule type" value="Genomic_DNA"/>
</dbReference>
<dbReference type="InterPro" id="IPR036389">
    <property type="entry name" value="RNase_III_sf"/>
</dbReference>
<evidence type="ECO:0000256" key="23">
    <source>
        <dbReference type="ARBA" id="ARBA00060285"/>
    </source>
</evidence>
<dbReference type="GO" id="GO:0030154">
    <property type="term" value="P:cell differentiation"/>
    <property type="evidence" value="ECO:0007669"/>
    <property type="project" value="UniProtKB-KW"/>
</dbReference>
<keyword evidence="19" id="KW-0334">Gonadal differentiation</keyword>
<accession>A0A8S1HUD2</accession>
<dbReference type="PROSITE" id="PS50137">
    <property type="entry name" value="DS_RBD"/>
    <property type="match status" value="1"/>
</dbReference>
<keyword evidence="15" id="KW-0221">Differentiation</keyword>
<keyword evidence="21" id="KW-0539">Nucleus</keyword>
<evidence type="ECO:0000256" key="12">
    <source>
        <dbReference type="ARBA" id="ARBA00022723"/>
    </source>
</evidence>
<feature type="compositionally biased region" description="Basic residues" evidence="27">
    <location>
        <begin position="58"/>
        <end position="80"/>
    </location>
</feature>
<evidence type="ECO:0000256" key="13">
    <source>
        <dbReference type="ARBA" id="ARBA00022737"/>
    </source>
</evidence>
<dbReference type="SMART" id="SM00358">
    <property type="entry name" value="DSRM"/>
    <property type="match status" value="1"/>
</dbReference>
<evidence type="ECO:0000256" key="8">
    <source>
        <dbReference type="ARBA" id="ARBA00022473"/>
    </source>
</evidence>
<reference evidence="30" key="1">
    <citation type="submission" date="2020-10" db="EMBL/GenBank/DDBJ databases">
        <authorList>
            <person name="Kikuchi T."/>
        </authorList>
    </citation>
    <scope>NUCLEOTIDE SEQUENCE</scope>
    <source>
        <strain evidence="30">NKZ352</strain>
    </source>
</reference>
<comment type="subcellular location">
    <subcellularLocation>
        <location evidence="4">Nucleus</location>
    </subcellularLocation>
</comment>
<comment type="function">
    <text evidence="23">Executes the initial step of microRNA (miRNA) processing in the nucleus, that is the cleavage of pri-miRNA to release pre-miRNA. Involved in pre-rRNA processing. Cleaves double-strand RNA and does not cleave single-strand RNA. Involved in fertility. Required for the function or synthesis of the let-7 miRNA.</text>
</comment>
<dbReference type="SMART" id="SM00535">
    <property type="entry name" value="RIBOc"/>
    <property type="match status" value="2"/>
</dbReference>
<keyword evidence="13" id="KW-0677">Repeat</keyword>
<dbReference type="AlphaFoldDB" id="A0A8S1HUD2"/>
<evidence type="ECO:0000256" key="1">
    <source>
        <dbReference type="ARBA" id="ARBA00000109"/>
    </source>
</evidence>
<feature type="region of interest" description="Disordered" evidence="27">
    <location>
        <begin position="1"/>
        <end position="104"/>
    </location>
</feature>
<feature type="compositionally biased region" description="Pro residues" evidence="27">
    <location>
        <begin position="1089"/>
        <end position="1100"/>
    </location>
</feature>
<evidence type="ECO:0000256" key="7">
    <source>
        <dbReference type="ARBA" id="ARBA00017706"/>
    </source>
</evidence>
<evidence type="ECO:0000256" key="10">
    <source>
        <dbReference type="ARBA" id="ARBA00022552"/>
    </source>
</evidence>
<evidence type="ECO:0000313" key="31">
    <source>
        <dbReference type="Proteomes" id="UP000835052"/>
    </source>
</evidence>
<dbReference type="PROSITE" id="PS00517">
    <property type="entry name" value="RNASE_3_1"/>
    <property type="match status" value="1"/>
</dbReference>
<evidence type="ECO:0000256" key="15">
    <source>
        <dbReference type="ARBA" id="ARBA00022782"/>
    </source>
</evidence>
<feature type="region of interest" description="Disordered" evidence="27">
    <location>
        <begin position="1060"/>
        <end position="1118"/>
    </location>
</feature>
<evidence type="ECO:0000256" key="18">
    <source>
        <dbReference type="ARBA" id="ARBA00022884"/>
    </source>
</evidence>
<dbReference type="PANTHER" id="PTHR11207">
    <property type="entry name" value="RIBONUCLEASE III"/>
    <property type="match status" value="1"/>
</dbReference>
<feature type="compositionally biased region" description="Basic and acidic residues" evidence="27">
    <location>
        <begin position="43"/>
        <end position="57"/>
    </location>
</feature>
<keyword evidence="14" id="KW-0255">Endonuclease</keyword>
<evidence type="ECO:0000256" key="21">
    <source>
        <dbReference type="ARBA" id="ARBA00023242"/>
    </source>
</evidence>
<dbReference type="GO" id="GO:0031054">
    <property type="term" value="P:pre-miRNA processing"/>
    <property type="evidence" value="ECO:0007669"/>
    <property type="project" value="InterPro"/>
</dbReference>
<dbReference type="PANTHER" id="PTHR11207:SF0">
    <property type="entry name" value="RIBONUCLEASE 3"/>
    <property type="match status" value="1"/>
</dbReference>
<feature type="compositionally biased region" description="Basic and acidic residues" evidence="27">
    <location>
        <begin position="1067"/>
        <end position="1088"/>
    </location>
</feature>
<dbReference type="CDD" id="cd19877">
    <property type="entry name" value="DSRM_RNAse_III_meta_like"/>
    <property type="match status" value="1"/>
</dbReference>
<dbReference type="InterPro" id="IPR058938">
    <property type="entry name" value="Helical_CED_Drosha"/>
</dbReference>
<proteinExistence type="inferred from homology"/>
<dbReference type="OrthoDB" id="67027at2759"/>
<evidence type="ECO:0000256" key="24">
    <source>
        <dbReference type="ARBA" id="ARBA00078955"/>
    </source>
</evidence>
<feature type="domain" description="RNase III" evidence="29">
    <location>
        <begin position="605"/>
        <end position="778"/>
    </location>
</feature>
<evidence type="ECO:0000256" key="20">
    <source>
        <dbReference type="ARBA" id="ARBA00023211"/>
    </source>
</evidence>
<evidence type="ECO:0000256" key="11">
    <source>
        <dbReference type="ARBA" id="ARBA00022722"/>
    </source>
</evidence>
<dbReference type="EC" id="3.1.26.3" evidence="6"/>
<evidence type="ECO:0000256" key="3">
    <source>
        <dbReference type="ARBA" id="ARBA00001946"/>
    </source>
</evidence>
<organism evidence="30 31">
    <name type="scientific">Caenorhabditis auriculariae</name>
    <dbReference type="NCBI Taxonomy" id="2777116"/>
    <lineage>
        <taxon>Eukaryota</taxon>
        <taxon>Metazoa</taxon>
        <taxon>Ecdysozoa</taxon>
        <taxon>Nematoda</taxon>
        <taxon>Chromadorea</taxon>
        <taxon>Rhabditida</taxon>
        <taxon>Rhabditina</taxon>
        <taxon>Rhabditomorpha</taxon>
        <taxon>Rhabditoidea</taxon>
        <taxon>Rhabditidae</taxon>
        <taxon>Peloderinae</taxon>
        <taxon>Caenorhabditis</taxon>
    </lineage>
</organism>
<evidence type="ECO:0000256" key="25">
    <source>
        <dbReference type="ARBA" id="ARBA00083702"/>
    </source>
</evidence>
<comment type="similarity">
    <text evidence="5">Belongs to the ribonuclease III family.</text>
</comment>
<evidence type="ECO:0000259" key="29">
    <source>
        <dbReference type="PROSITE" id="PS50142"/>
    </source>
</evidence>
<dbReference type="CDD" id="cd00593">
    <property type="entry name" value="RIBOc"/>
    <property type="match status" value="2"/>
</dbReference>
<dbReference type="Gene3D" id="1.10.1520.10">
    <property type="entry name" value="Ribonuclease III domain"/>
    <property type="match status" value="2"/>
</dbReference>
<dbReference type="GO" id="GO:0003723">
    <property type="term" value="F:RNA binding"/>
    <property type="evidence" value="ECO:0007669"/>
    <property type="project" value="UniProtKB-UniRule"/>
</dbReference>
<dbReference type="GO" id="GO:0007506">
    <property type="term" value="P:gonadal mesoderm development"/>
    <property type="evidence" value="ECO:0007669"/>
    <property type="project" value="UniProtKB-KW"/>
</dbReference>
<feature type="compositionally biased region" description="Low complexity" evidence="27">
    <location>
        <begin position="30"/>
        <end position="39"/>
    </location>
</feature>
<dbReference type="HAMAP" id="MF_00104">
    <property type="entry name" value="RNase_III"/>
    <property type="match status" value="1"/>
</dbReference>
<evidence type="ECO:0000259" key="28">
    <source>
        <dbReference type="PROSITE" id="PS50137"/>
    </source>
</evidence>
<evidence type="ECO:0000256" key="4">
    <source>
        <dbReference type="ARBA" id="ARBA00004123"/>
    </source>
</evidence>